<gene>
    <name evidence="3" type="primary">LOC113922440</name>
</gene>
<organism evidence="2 3">
    <name type="scientific">Zalophus californianus</name>
    <name type="common">California sealion</name>
    <dbReference type="NCBI Taxonomy" id="9704"/>
    <lineage>
        <taxon>Eukaryota</taxon>
        <taxon>Metazoa</taxon>
        <taxon>Chordata</taxon>
        <taxon>Craniata</taxon>
        <taxon>Vertebrata</taxon>
        <taxon>Euteleostomi</taxon>
        <taxon>Mammalia</taxon>
        <taxon>Eutheria</taxon>
        <taxon>Laurasiatheria</taxon>
        <taxon>Carnivora</taxon>
        <taxon>Caniformia</taxon>
        <taxon>Pinnipedia</taxon>
        <taxon>Otariidae</taxon>
        <taxon>Zalophus</taxon>
    </lineage>
</organism>
<name>A0A6J2D5M0_ZALCA</name>
<evidence type="ECO:0000313" key="3">
    <source>
        <dbReference type="RefSeq" id="XP_027450132.1"/>
    </source>
</evidence>
<protein>
    <submittedName>
        <fullName evidence="3">Homeobox protein MIXL1-like</fullName>
    </submittedName>
</protein>
<dbReference type="AlphaFoldDB" id="A0A6J2D5M0"/>
<dbReference type="GeneID" id="113922440"/>
<feature type="compositionally biased region" description="Low complexity" evidence="1">
    <location>
        <begin position="36"/>
        <end position="45"/>
    </location>
</feature>
<evidence type="ECO:0000256" key="1">
    <source>
        <dbReference type="SAM" id="MobiDB-lite"/>
    </source>
</evidence>
<dbReference type="Proteomes" id="UP000515165">
    <property type="component" value="Chromosome 9"/>
</dbReference>
<dbReference type="KEGG" id="zca:113922440"/>
<keyword evidence="2" id="KW-1185">Reference proteome</keyword>
<feature type="region of interest" description="Disordered" evidence="1">
    <location>
        <begin position="108"/>
        <end position="131"/>
    </location>
</feature>
<feature type="region of interest" description="Disordered" evidence="1">
    <location>
        <begin position="148"/>
        <end position="186"/>
    </location>
</feature>
<proteinExistence type="predicted"/>
<sequence length="186" mass="20041">MHFAGGPAQLRPGQGSPRLLPARRGPRAPPSPPAPAAGTPSGPGLCPAGLGPRAALTSAGLRSLRACAEPDKWWCRRREWRELLGELTGERAGHRDLWAQRRRPRPDLTRTLHRSPPLPGGRARSGRPTRRRRLFTLGAVRVRRGSRMGLPRRPPVICGPHSRVAPLPPPPSSPTPVAPGIAVSHC</sequence>
<feature type="region of interest" description="Disordered" evidence="1">
    <location>
        <begin position="1"/>
        <end position="49"/>
    </location>
</feature>
<reference evidence="3" key="1">
    <citation type="submission" date="2025-08" db="UniProtKB">
        <authorList>
            <consortium name="RefSeq"/>
        </authorList>
    </citation>
    <scope>IDENTIFICATION</scope>
    <source>
        <tissue evidence="3">Blood</tissue>
    </source>
</reference>
<evidence type="ECO:0000313" key="2">
    <source>
        <dbReference type="Proteomes" id="UP000515165"/>
    </source>
</evidence>
<feature type="compositionally biased region" description="Pro residues" evidence="1">
    <location>
        <begin position="166"/>
        <end position="177"/>
    </location>
</feature>
<dbReference type="RefSeq" id="XP_027450132.1">
    <property type="nucleotide sequence ID" value="XM_027594331.1"/>
</dbReference>
<accession>A0A6J2D5M0</accession>